<dbReference type="Gene3D" id="1.10.246.150">
    <property type="match status" value="1"/>
</dbReference>
<evidence type="ECO:0000313" key="1">
    <source>
        <dbReference type="EMBL" id="MDT2737660.1"/>
    </source>
</evidence>
<dbReference type="RefSeq" id="WP_311797288.1">
    <property type="nucleotide sequence ID" value="NZ_JARQAI010000018.1"/>
</dbReference>
<comment type="caution">
    <text evidence="1">The sequence shown here is derived from an EMBL/GenBank/DDBJ whole genome shotgun (WGS) entry which is preliminary data.</text>
</comment>
<protein>
    <submittedName>
        <fullName evidence="1">Uncharacterized protein</fullName>
    </submittedName>
</protein>
<name>A0AAE4KXC0_9ENTE</name>
<organism evidence="1 2">
    <name type="scientific">Enterococcus pseudoavium</name>
    <dbReference type="NCBI Taxonomy" id="44007"/>
    <lineage>
        <taxon>Bacteria</taxon>
        <taxon>Bacillati</taxon>
        <taxon>Bacillota</taxon>
        <taxon>Bacilli</taxon>
        <taxon>Lactobacillales</taxon>
        <taxon>Enterococcaceae</taxon>
        <taxon>Enterococcus</taxon>
    </lineage>
</organism>
<dbReference type="Proteomes" id="UP001180842">
    <property type="component" value="Unassembled WGS sequence"/>
</dbReference>
<evidence type="ECO:0000313" key="2">
    <source>
        <dbReference type="Proteomes" id="UP001180842"/>
    </source>
</evidence>
<proteinExistence type="predicted"/>
<gene>
    <name evidence="1" type="ORF">P7H00_11115</name>
</gene>
<dbReference type="EMBL" id="JARQAI010000018">
    <property type="protein sequence ID" value="MDT2737660.1"/>
    <property type="molecule type" value="Genomic_DNA"/>
</dbReference>
<reference evidence="1" key="1">
    <citation type="submission" date="2023-03" db="EMBL/GenBank/DDBJ databases">
        <authorList>
            <person name="Shen W."/>
            <person name="Cai J."/>
        </authorList>
    </citation>
    <scope>NUCLEOTIDE SEQUENCE</scope>
    <source>
        <strain evidence="1">P69-2</strain>
    </source>
</reference>
<accession>A0AAE4KXC0</accession>
<dbReference type="InterPro" id="IPR053746">
    <property type="entry name" value="Viral_HT_Connector_Assembly"/>
</dbReference>
<sequence length="178" mass="20375">MIITLEEAQQIDSKVTEDDLNAYETMVRHLTNNNFQNVQIRFSGLSFDSKDTITLRNEPFGLREGDTIQISDSTYNDQLVVIKSIEDRTITVENEEPFFEGSFFSAFITKIQYPADIKYGVSGLIEYKKKMGSKLGIKSEAIARMSVTYYDINAADNIEGFPAAKFSFLKKYKKMRWG</sequence>
<dbReference type="AlphaFoldDB" id="A0AAE4KXC0"/>